<feature type="domain" description="SsuA/THI5-like" evidence="2">
    <location>
        <begin position="54"/>
        <end position="264"/>
    </location>
</feature>
<dbReference type="Gene3D" id="3.40.190.10">
    <property type="entry name" value="Periplasmic binding protein-like II"/>
    <property type="match status" value="2"/>
</dbReference>
<dbReference type="InterPro" id="IPR027939">
    <property type="entry name" value="NMT1/THI5"/>
</dbReference>
<dbReference type="PROSITE" id="PS51318">
    <property type="entry name" value="TAT"/>
    <property type="match status" value="1"/>
</dbReference>
<dbReference type="PANTHER" id="PTHR31528:SF15">
    <property type="entry name" value="RIBOFLAVIN-BINDING PROTEIN RIBY"/>
    <property type="match status" value="1"/>
</dbReference>
<dbReference type="RefSeq" id="WP_114127755.1">
    <property type="nucleotide sequence ID" value="NZ_QOUI01000011.1"/>
</dbReference>
<dbReference type="SUPFAM" id="SSF53850">
    <property type="entry name" value="Periplasmic binding protein-like II"/>
    <property type="match status" value="1"/>
</dbReference>
<comment type="caution">
    <text evidence="3">The sequence shown here is derived from an EMBL/GenBank/DDBJ whole genome shotgun (WGS) entry which is preliminary data.</text>
</comment>
<proteinExistence type="predicted"/>
<accession>A0A367YRM1</accession>
<dbReference type="Pfam" id="PF09084">
    <property type="entry name" value="NMT1"/>
    <property type="match status" value="1"/>
</dbReference>
<evidence type="ECO:0000313" key="3">
    <source>
        <dbReference type="EMBL" id="RCK68468.1"/>
    </source>
</evidence>
<dbReference type="EMBL" id="QOUI01000011">
    <property type="protein sequence ID" value="RCK68468.1"/>
    <property type="molecule type" value="Genomic_DNA"/>
</dbReference>
<keyword evidence="4" id="KW-1185">Reference proteome</keyword>
<reference evidence="3 4" key="1">
    <citation type="submission" date="2018-07" db="EMBL/GenBank/DDBJ databases">
        <title>Desertimonas flava gen. nov. sp. nov.</title>
        <authorList>
            <person name="Liu S."/>
        </authorList>
    </citation>
    <scope>NUCLEOTIDE SEQUENCE [LARGE SCALE GENOMIC DNA]</scope>
    <source>
        <strain evidence="3 4">16Sb5-5</strain>
    </source>
</reference>
<name>A0A367YRM1_9ACTN</name>
<evidence type="ECO:0000259" key="2">
    <source>
        <dbReference type="Pfam" id="PF09084"/>
    </source>
</evidence>
<evidence type="ECO:0000256" key="1">
    <source>
        <dbReference type="SAM" id="SignalP"/>
    </source>
</evidence>
<feature type="chain" id="PRO_5039033563" evidence="1">
    <location>
        <begin position="23"/>
        <end position="335"/>
    </location>
</feature>
<evidence type="ECO:0000313" key="4">
    <source>
        <dbReference type="Proteomes" id="UP000252770"/>
    </source>
</evidence>
<keyword evidence="1" id="KW-0732">Signal</keyword>
<gene>
    <name evidence="3" type="ORF">DT076_16305</name>
</gene>
<dbReference type="AlphaFoldDB" id="A0A367YRM1"/>
<feature type="signal peptide" evidence="1">
    <location>
        <begin position="1"/>
        <end position="22"/>
    </location>
</feature>
<sequence>MRLTRRTLLAAAGGLLGATGLAACGADEAAPARPTPTPGSPQLTLGFSYIPDIQFAPFYAAHALGFYAEAGLDVTLRHHGGSESLFGALEAGEEDLLVASGDELLQAVSAGSSLLTVATVYQQYPVALIVREESDIATPADLRGRTIGTPGPYGGNWFALLAILESAGLTTDDLTVEYIGFTQQAALTTDAVEGVMGYLNNEAVRLEASGIPVRTLTLPEDAALASIGLNTTTALAERDPETLRAFVAASLQGIRAVVDDPEAAVELSGAYIPGMTGAARDDARATLEATIPLFGDASGRVDLERWQAMAQFMAGADLLEGEVDATTAATNDFLP</sequence>
<organism evidence="3 4">
    <name type="scientific">Desertihabitans brevis</name>
    <dbReference type="NCBI Taxonomy" id="2268447"/>
    <lineage>
        <taxon>Bacteria</taxon>
        <taxon>Bacillati</taxon>
        <taxon>Actinomycetota</taxon>
        <taxon>Actinomycetes</taxon>
        <taxon>Propionibacteriales</taxon>
        <taxon>Propionibacteriaceae</taxon>
        <taxon>Desertihabitans</taxon>
    </lineage>
</organism>
<dbReference type="PANTHER" id="PTHR31528">
    <property type="entry name" value="4-AMINO-5-HYDROXYMETHYL-2-METHYLPYRIMIDINE PHOSPHATE SYNTHASE THI11-RELATED"/>
    <property type="match status" value="1"/>
</dbReference>
<dbReference type="InterPro" id="IPR015168">
    <property type="entry name" value="SsuA/THI5"/>
</dbReference>
<dbReference type="PROSITE" id="PS51257">
    <property type="entry name" value="PROKAR_LIPOPROTEIN"/>
    <property type="match status" value="1"/>
</dbReference>
<protein>
    <submittedName>
        <fullName evidence="3">ABC transporter substrate-binding protein</fullName>
    </submittedName>
</protein>
<dbReference type="GO" id="GO:0009228">
    <property type="term" value="P:thiamine biosynthetic process"/>
    <property type="evidence" value="ECO:0007669"/>
    <property type="project" value="InterPro"/>
</dbReference>
<dbReference type="InterPro" id="IPR006311">
    <property type="entry name" value="TAT_signal"/>
</dbReference>
<dbReference type="Proteomes" id="UP000252770">
    <property type="component" value="Unassembled WGS sequence"/>
</dbReference>